<reference evidence="3" key="1">
    <citation type="submission" date="2010-08" db="EMBL/GenBank/DDBJ databases">
        <authorList>
            <consortium name="Caenorhabditis japonica Sequencing Consortium"/>
            <person name="Wilson R.K."/>
        </authorList>
    </citation>
    <scope>NUCLEOTIDE SEQUENCE [LARGE SCALE GENOMIC DNA]</scope>
    <source>
        <strain evidence="3">DF5081</strain>
    </source>
</reference>
<dbReference type="AlphaFoldDB" id="A0A8R1EMR6"/>
<accession>A0A8R1EMR6</accession>
<name>A0A8R1EMR6_CAEJA</name>
<proteinExistence type="predicted"/>
<evidence type="ECO:0000313" key="2">
    <source>
        <dbReference type="EnsemblMetazoa" id="CJA38860a.1"/>
    </source>
</evidence>
<dbReference type="EnsemblMetazoa" id="CJA38860a.1">
    <property type="protein sequence ID" value="CJA38860a.1"/>
    <property type="gene ID" value="WBGene00214707"/>
</dbReference>
<evidence type="ECO:0000256" key="1">
    <source>
        <dbReference type="SAM" id="MobiDB-lite"/>
    </source>
</evidence>
<sequence>MRNSIFFRMEQAPNFPAHFAEYLKSLQPTNTSLQTLFPVDETPEDTDYHNELVATSSSSRSPDLEKEQVAPVQPRKPMGQRGPSQRERKQRKSFPIENDIPKTKRPRKNKLKPQDVVIAELVAAEIKLDDNELDSVNKKESIFESLIVNMLRSIADFNGILGIKR</sequence>
<keyword evidence="3" id="KW-1185">Reference proteome</keyword>
<dbReference type="Proteomes" id="UP000005237">
    <property type="component" value="Unassembled WGS sequence"/>
</dbReference>
<protein>
    <submittedName>
        <fullName evidence="2">Uncharacterized protein</fullName>
    </submittedName>
</protein>
<reference evidence="2" key="2">
    <citation type="submission" date="2022-06" db="UniProtKB">
        <authorList>
            <consortium name="EnsemblMetazoa"/>
        </authorList>
    </citation>
    <scope>IDENTIFICATION</scope>
    <source>
        <strain evidence="2">DF5081</strain>
    </source>
</reference>
<organism evidence="2 3">
    <name type="scientific">Caenorhabditis japonica</name>
    <dbReference type="NCBI Taxonomy" id="281687"/>
    <lineage>
        <taxon>Eukaryota</taxon>
        <taxon>Metazoa</taxon>
        <taxon>Ecdysozoa</taxon>
        <taxon>Nematoda</taxon>
        <taxon>Chromadorea</taxon>
        <taxon>Rhabditida</taxon>
        <taxon>Rhabditina</taxon>
        <taxon>Rhabditomorpha</taxon>
        <taxon>Rhabditoidea</taxon>
        <taxon>Rhabditidae</taxon>
        <taxon>Peloderinae</taxon>
        <taxon>Caenorhabditis</taxon>
    </lineage>
</organism>
<feature type="region of interest" description="Disordered" evidence="1">
    <location>
        <begin position="38"/>
        <end position="111"/>
    </location>
</feature>
<evidence type="ECO:0000313" key="3">
    <source>
        <dbReference type="Proteomes" id="UP000005237"/>
    </source>
</evidence>